<organism evidence="2 3">
    <name type="scientific">Halopelagius inordinatus</name>
    <dbReference type="NCBI Taxonomy" id="553467"/>
    <lineage>
        <taxon>Archaea</taxon>
        <taxon>Methanobacteriati</taxon>
        <taxon>Methanobacteriota</taxon>
        <taxon>Stenosarchaea group</taxon>
        <taxon>Halobacteria</taxon>
        <taxon>Halobacteriales</taxon>
        <taxon>Haloferacaceae</taxon>
    </lineage>
</organism>
<dbReference type="STRING" id="553467.SAMN04488063_3424"/>
<accession>A0A1I2W642</accession>
<keyword evidence="3" id="KW-1185">Reference proteome</keyword>
<evidence type="ECO:0000256" key="1">
    <source>
        <dbReference type="SAM" id="Phobius"/>
    </source>
</evidence>
<feature type="transmembrane region" description="Helical" evidence="1">
    <location>
        <begin position="43"/>
        <end position="62"/>
    </location>
</feature>
<keyword evidence="1" id="KW-1133">Transmembrane helix</keyword>
<proteinExistence type="predicted"/>
<dbReference type="RefSeq" id="WP_092893781.1">
    <property type="nucleotide sequence ID" value="NZ_FOOQ01000007.1"/>
</dbReference>
<feature type="transmembrane region" description="Helical" evidence="1">
    <location>
        <begin position="110"/>
        <end position="131"/>
    </location>
</feature>
<dbReference type="Proteomes" id="UP000198876">
    <property type="component" value="Unassembled WGS sequence"/>
</dbReference>
<feature type="transmembrane region" description="Helical" evidence="1">
    <location>
        <begin position="20"/>
        <end position="37"/>
    </location>
</feature>
<gene>
    <name evidence="2" type="ORF">SAMN04488063_3424</name>
</gene>
<reference evidence="3" key="1">
    <citation type="submission" date="2016-10" db="EMBL/GenBank/DDBJ databases">
        <authorList>
            <person name="Varghese N."/>
            <person name="Submissions S."/>
        </authorList>
    </citation>
    <scope>NUCLEOTIDE SEQUENCE [LARGE SCALE GENOMIC DNA]</scope>
    <source>
        <strain evidence="3">CGMCC 1.7739</strain>
    </source>
</reference>
<keyword evidence="1" id="KW-0472">Membrane</keyword>
<name>A0A1I2W642_9EURY</name>
<dbReference type="OrthoDB" id="346277at2157"/>
<protein>
    <submittedName>
        <fullName evidence="2">Uncharacterized protein</fullName>
    </submittedName>
</protein>
<dbReference type="EMBL" id="FOOQ01000007">
    <property type="protein sequence ID" value="SFG96077.1"/>
    <property type="molecule type" value="Genomic_DNA"/>
</dbReference>
<dbReference type="AlphaFoldDB" id="A0A1I2W642"/>
<keyword evidence="1" id="KW-0812">Transmembrane</keyword>
<evidence type="ECO:0000313" key="2">
    <source>
        <dbReference type="EMBL" id="SFG96077.1"/>
    </source>
</evidence>
<evidence type="ECO:0000313" key="3">
    <source>
        <dbReference type="Proteomes" id="UP000198876"/>
    </source>
</evidence>
<sequence>MEIDLRTALVGSDRKRSLEGVLVAAGVSALVLVISLLPLTAGAIVEPGLVIIGFGLASWWAYDNSGLAVSMTLMLAPVVARLTYYWWLYLDQPSPVALPLSFGGVGAWEMWVPLALLLGVIAFGAGVILRWGHRFVARKSRPVA</sequence>
<feature type="transmembrane region" description="Helical" evidence="1">
    <location>
        <begin position="69"/>
        <end position="90"/>
    </location>
</feature>